<dbReference type="Gene3D" id="1.20.1050.10">
    <property type="match status" value="1"/>
</dbReference>
<evidence type="ECO:0000259" key="1">
    <source>
        <dbReference type="PROSITE" id="PS50404"/>
    </source>
</evidence>
<evidence type="ECO:0000313" key="3">
    <source>
        <dbReference type="EMBL" id="VAW35579.1"/>
    </source>
</evidence>
<dbReference type="PROSITE" id="PS50405">
    <property type="entry name" value="GST_CTER"/>
    <property type="match status" value="1"/>
</dbReference>
<dbReference type="SFLD" id="SFLDS00019">
    <property type="entry name" value="Glutathione_Transferase_(cytos"/>
    <property type="match status" value="1"/>
</dbReference>
<dbReference type="SUPFAM" id="SSF52833">
    <property type="entry name" value="Thioredoxin-like"/>
    <property type="match status" value="1"/>
</dbReference>
<dbReference type="SUPFAM" id="SSF47616">
    <property type="entry name" value="GST C-terminal domain-like"/>
    <property type="match status" value="1"/>
</dbReference>
<name>A0A3B0VFI6_9ZZZZ</name>
<dbReference type="PANTHER" id="PTHR43968">
    <property type="match status" value="1"/>
</dbReference>
<dbReference type="InterPro" id="IPR010987">
    <property type="entry name" value="Glutathione-S-Trfase_C-like"/>
</dbReference>
<dbReference type="InterPro" id="IPR050983">
    <property type="entry name" value="GST_Omega/HSP26"/>
</dbReference>
<dbReference type="InterPro" id="IPR036249">
    <property type="entry name" value="Thioredoxin-like_sf"/>
</dbReference>
<protein>
    <submittedName>
        <fullName evidence="3">Stringent starvation protein A</fullName>
    </submittedName>
</protein>
<accession>A0A3B0VFI6</accession>
<dbReference type="AlphaFoldDB" id="A0A3B0VFI6"/>
<organism evidence="3">
    <name type="scientific">hydrothermal vent metagenome</name>
    <dbReference type="NCBI Taxonomy" id="652676"/>
    <lineage>
        <taxon>unclassified sequences</taxon>
        <taxon>metagenomes</taxon>
        <taxon>ecological metagenomes</taxon>
    </lineage>
</organism>
<dbReference type="PANTHER" id="PTHR43968:SF6">
    <property type="entry name" value="GLUTATHIONE S-TRANSFERASE OMEGA"/>
    <property type="match status" value="1"/>
</dbReference>
<sequence length="211" mass="24757">MIIPARGRSIISVYSVSDSYDSHRIRFLLKTKNISSIDVIEVDPLSPPEDLIHINPYHTTPTVVDRDLALYGNNVITEYLDERYPHPPLMPPDPVTRAKLRLYTYRIEKDWLCYIPKLENGTMDEKKEAIADLTAKLNVAVELFSETKFFLSNDMTLVDTCLAPFLWRLEHYGLDWEELPKPIRTYAHMIFRKEAFKQSVSEQEREMRFDF</sequence>
<feature type="domain" description="GST C-terminal" evidence="2">
    <location>
        <begin position="93"/>
        <end position="209"/>
    </location>
</feature>
<reference evidence="3" key="1">
    <citation type="submission" date="2018-06" db="EMBL/GenBank/DDBJ databases">
        <authorList>
            <person name="Zhirakovskaya E."/>
        </authorList>
    </citation>
    <scope>NUCLEOTIDE SEQUENCE</scope>
</reference>
<proteinExistence type="predicted"/>
<dbReference type="InterPro" id="IPR004045">
    <property type="entry name" value="Glutathione_S-Trfase_N"/>
</dbReference>
<dbReference type="InterPro" id="IPR036282">
    <property type="entry name" value="Glutathione-S-Trfase_C_sf"/>
</dbReference>
<dbReference type="Gene3D" id="3.40.30.10">
    <property type="entry name" value="Glutaredoxin"/>
    <property type="match status" value="1"/>
</dbReference>
<dbReference type="GO" id="GO:0005737">
    <property type="term" value="C:cytoplasm"/>
    <property type="evidence" value="ECO:0007669"/>
    <property type="project" value="TreeGrafter"/>
</dbReference>
<dbReference type="EMBL" id="UOEW01000107">
    <property type="protein sequence ID" value="VAW35579.1"/>
    <property type="molecule type" value="Genomic_DNA"/>
</dbReference>
<feature type="domain" description="GST N-terminal" evidence="1">
    <location>
        <begin position="9"/>
        <end position="88"/>
    </location>
</feature>
<gene>
    <name evidence="3" type="ORF">MNBD_GAMMA01-523</name>
</gene>
<evidence type="ECO:0000259" key="2">
    <source>
        <dbReference type="PROSITE" id="PS50405"/>
    </source>
</evidence>
<dbReference type="InterPro" id="IPR004046">
    <property type="entry name" value="GST_C"/>
</dbReference>
<dbReference type="PROSITE" id="PS50404">
    <property type="entry name" value="GST_NTER"/>
    <property type="match status" value="1"/>
</dbReference>
<dbReference type="Pfam" id="PF00043">
    <property type="entry name" value="GST_C"/>
    <property type="match status" value="1"/>
</dbReference>
<dbReference type="Pfam" id="PF13409">
    <property type="entry name" value="GST_N_2"/>
    <property type="match status" value="1"/>
</dbReference>
<dbReference type="InterPro" id="IPR040079">
    <property type="entry name" value="Glutathione_S-Trfase"/>
</dbReference>